<keyword evidence="5 6" id="KW-0349">Heme</keyword>
<keyword evidence="9" id="KW-1185">Reference proteome</keyword>
<dbReference type="InterPro" id="IPR002403">
    <property type="entry name" value="Cyt_P450_E_grp-IV"/>
</dbReference>
<name>A0A6A6H3G8_VIRVR</name>
<evidence type="ECO:0000313" key="9">
    <source>
        <dbReference type="Proteomes" id="UP000800092"/>
    </source>
</evidence>
<comment type="similarity">
    <text evidence="2 6">Belongs to the cytochrome P450 family.</text>
</comment>
<reference evidence="8" key="1">
    <citation type="journal article" date="2020" name="Stud. Mycol.">
        <title>101 Dothideomycetes genomes: a test case for predicting lifestyles and emergence of pathogens.</title>
        <authorList>
            <person name="Haridas S."/>
            <person name="Albert R."/>
            <person name="Binder M."/>
            <person name="Bloem J."/>
            <person name="Labutti K."/>
            <person name="Salamov A."/>
            <person name="Andreopoulos B."/>
            <person name="Baker S."/>
            <person name="Barry K."/>
            <person name="Bills G."/>
            <person name="Bluhm B."/>
            <person name="Cannon C."/>
            <person name="Castanera R."/>
            <person name="Culley D."/>
            <person name="Daum C."/>
            <person name="Ezra D."/>
            <person name="Gonzalez J."/>
            <person name="Henrissat B."/>
            <person name="Kuo A."/>
            <person name="Liang C."/>
            <person name="Lipzen A."/>
            <person name="Lutzoni F."/>
            <person name="Magnuson J."/>
            <person name="Mondo S."/>
            <person name="Nolan M."/>
            <person name="Ohm R."/>
            <person name="Pangilinan J."/>
            <person name="Park H.-J."/>
            <person name="Ramirez L."/>
            <person name="Alfaro M."/>
            <person name="Sun H."/>
            <person name="Tritt A."/>
            <person name="Yoshinaga Y."/>
            <person name="Zwiers L.-H."/>
            <person name="Turgeon B."/>
            <person name="Goodwin S."/>
            <person name="Spatafora J."/>
            <person name="Crous P."/>
            <person name="Grigoriev I."/>
        </authorList>
    </citation>
    <scope>NUCLEOTIDE SEQUENCE</scope>
    <source>
        <strain evidence="8">Tuck. ex Michener</strain>
    </source>
</reference>
<dbReference type="GO" id="GO:0020037">
    <property type="term" value="F:heme binding"/>
    <property type="evidence" value="ECO:0007669"/>
    <property type="project" value="InterPro"/>
</dbReference>
<feature type="transmembrane region" description="Helical" evidence="7">
    <location>
        <begin position="12"/>
        <end position="32"/>
    </location>
</feature>
<organism evidence="8 9">
    <name type="scientific">Viridothelium virens</name>
    <name type="common">Speckled blister lichen</name>
    <name type="synonym">Trypethelium virens</name>
    <dbReference type="NCBI Taxonomy" id="1048519"/>
    <lineage>
        <taxon>Eukaryota</taxon>
        <taxon>Fungi</taxon>
        <taxon>Dikarya</taxon>
        <taxon>Ascomycota</taxon>
        <taxon>Pezizomycotina</taxon>
        <taxon>Dothideomycetes</taxon>
        <taxon>Dothideomycetes incertae sedis</taxon>
        <taxon>Trypetheliales</taxon>
        <taxon>Trypetheliaceae</taxon>
        <taxon>Viridothelium</taxon>
    </lineage>
</organism>
<dbReference type="InterPro" id="IPR050121">
    <property type="entry name" value="Cytochrome_P450_monoxygenase"/>
</dbReference>
<dbReference type="PRINTS" id="PR00465">
    <property type="entry name" value="EP450IV"/>
</dbReference>
<dbReference type="PANTHER" id="PTHR24305:SF232">
    <property type="entry name" value="P450, PUTATIVE (EUROFUNG)-RELATED"/>
    <property type="match status" value="1"/>
</dbReference>
<proteinExistence type="inferred from homology"/>
<keyword evidence="3 5" id="KW-0479">Metal-binding</keyword>
<protein>
    <submittedName>
        <fullName evidence="8">Cytochrome P450 oxidoreductase</fullName>
    </submittedName>
</protein>
<keyword evidence="7" id="KW-1133">Transmembrane helix</keyword>
<dbReference type="PRINTS" id="PR00385">
    <property type="entry name" value="P450"/>
</dbReference>
<dbReference type="PROSITE" id="PS00086">
    <property type="entry name" value="CYTOCHROME_P450"/>
    <property type="match status" value="1"/>
</dbReference>
<dbReference type="InterPro" id="IPR017972">
    <property type="entry name" value="Cyt_P450_CS"/>
</dbReference>
<dbReference type="EMBL" id="ML991817">
    <property type="protein sequence ID" value="KAF2232240.1"/>
    <property type="molecule type" value="Genomic_DNA"/>
</dbReference>
<evidence type="ECO:0000313" key="8">
    <source>
        <dbReference type="EMBL" id="KAF2232240.1"/>
    </source>
</evidence>
<evidence type="ECO:0000256" key="7">
    <source>
        <dbReference type="SAM" id="Phobius"/>
    </source>
</evidence>
<comment type="cofactor">
    <cofactor evidence="1 5">
        <name>heme</name>
        <dbReference type="ChEBI" id="CHEBI:30413"/>
    </cofactor>
</comment>
<keyword evidence="7" id="KW-0812">Transmembrane</keyword>
<evidence type="ECO:0000256" key="5">
    <source>
        <dbReference type="PIRSR" id="PIRSR602403-1"/>
    </source>
</evidence>
<gene>
    <name evidence="8" type="ORF">EV356DRAFT_534728</name>
</gene>
<keyword evidence="6" id="KW-0560">Oxidoreductase</keyword>
<dbReference type="OrthoDB" id="3934656at2759"/>
<dbReference type="GO" id="GO:0016705">
    <property type="term" value="F:oxidoreductase activity, acting on paired donors, with incorporation or reduction of molecular oxygen"/>
    <property type="evidence" value="ECO:0007669"/>
    <property type="project" value="InterPro"/>
</dbReference>
<dbReference type="InterPro" id="IPR036396">
    <property type="entry name" value="Cyt_P450_sf"/>
</dbReference>
<evidence type="ECO:0000256" key="4">
    <source>
        <dbReference type="ARBA" id="ARBA00023004"/>
    </source>
</evidence>
<evidence type="ECO:0000256" key="2">
    <source>
        <dbReference type="ARBA" id="ARBA00010617"/>
    </source>
</evidence>
<dbReference type="GO" id="GO:0004497">
    <property type="term" value="F:monooxygenase activity"/>
    <property type="evidence" value="ECO:0007669"/>
    <property type="project" value="UniProtKB-KW"/>
</dbReference>
<dbReference type="InterPro" id="IPR001128">
    <property type="entry name" value="Cyt_P450"/>
</dbReference>
<feature type="binding site" description="axial binding residue" evidence="5">
    <location>
        <position position="444"/>
    </location>
    <ligand>
        <name>heme</name>
        <dbReference type="ChEBI" id="CHEBI:30413"/>
    </ligand>
    <ligandPart>
        <name>Fe</name>
        <dbReference type="ChEBI" id="CHEBI:18248"/>
    </ligandPart>
</feature>
<dbReference type="Gene3D" id="1.10.630.10">
    <property type="entry name" value="Cytochrome P450"/>
    <property type="match status" value="1"/>
</dbReference>
<dbReference type="Pfam" id="PF00067">
    <property type="entry name" value="p450"/>
    <property type="match status" value="1"/>
</dbReference>
<sequence length="500" mass="57461">MDAEQHDMSMQLKGIVLLFVIIVSYLFWIRYLNGLGGIPGPFLASLSSFWKWYVVWKEEMPWRNAALHEKYGPLVRIGPKHVSASSLEALHAVHIHKKGFQKSAMYEILQPQLDKAPLHNVFSTRNVEYHSALKRTIGGLYNMSTVTEVEPNIDRSIQTFISRLEDITNLQSATVDMSAWLQFWTFDTIGEIDFSQPIGFLEAGADIDGICERDHEMMLYYAVWGQVPNIEKFASRWLWNKALKPNRLYTWTVDLVKSRLDHPTESKDMLNSLLHLHKTDPDRLSLREVTGAAYINLVTAHDVLAIALRAIMYYVCRDQSVYRKLNEEILQAERLGNLSEPSKYVEVVLLPYLSAVINEALRIHPSTGTIFERDVPPEGILLHGKRIPTGTVIGVNAWVMNRNKGVFGEDVERFRPERWIDNSEEKIRLMKKNLLTFGAGARSCIGKNIAMMQLLKVIVELYRHFDIELADPKKEWHISGGWLTRQTQMDMVLTKKLQRA</sequence>
<keyword evidence="7" id="KW-0472">Membrane</keyword>
<dbReference type="SUPFAM" id="SSF48264">
    <property type="entry name" value="Cytochrome P450"/>
    <property type="match status" value="1"/>
</dbReference>
<keyword evidence="4 5" id="KW-0408">Iron</keyword>
<dbReference type="CDD" id="cd11060">
    <property type="entry name" value="CYP57A1-like"/>
    <property type="match status" value="1"/>
</dbReference>
<dbReference type="PANTHER" id="PTHR24305">
    <property type="entry name" value="CYTOCHROME P450"/>
    <property type="match status" value="1"/>
</dbReference>
<evidence type="ECO:0000256" key="3">
    <source>
        <dbReference type="ARBA" id="ARBA00022723"/>
    </source>
</evidence>
<dbReference type="Proteomes" id="UP000800092">
    <property type="component" value="Unassembled WGS sequence"/>
</dbReference>
<evidence type="ECO:0000256" key="1">
    <source>
        <dbReference type="ARBA" id="ARBA00001971"/>
    </source>
</evidence>
<keyword evidence="6" id="KW-0503">Monooxygenase</keyword>
<accession>A0A6A6H3G8</accession>
<dbReference type="AlphaFoldDB" id="A0A6A6H3G8"/>
<dbReference type="GO" id="GO:0005506">
    <property type="term" value="F:iron ion binding"/>
    <property type="evidence" value="ECO:0007669"/>
    <property type="project" value="InterPro"/>
</dbReference>
<evidence type="ECO:0000256" key="6">
    <source>
        <dbReference type="RuleBase" id="RU000461"/>
    </source>
</evidence>